<dbReference type="GO" id="GO:0005576">
    <property type="term" value="C:extracellular region"/>
    <property type="evidence" value="ECO:0007669"/>
    <property type="project" value="UniProtKB-SubCell"/>
</dbReference>
<keyword evidence="2" id="KW-0964">Secreted</keyword>
<organism evidence="8 9">
    <name type="scientific">Periconia macrospinosa</name>
    <dbReference type="NCBI Taxonomy" id="97972"/>
    <lineage>
        <taxon>Eukaryota</taxon>
        <taxon>Fungi</taxon>
        <taxon>Dikarya</taxon>
        <taxon>Ascomycota</taxon>
        <taxon>Pezizomycotina</taxon>
        <taxon>Dothideomycetes</taxon>
        <taxon>Pleosporomycetidae</taxon>
        <taxon>Pleosporales</taxon>
        <taxon>Massarineae</taxon>
        <taxon>Periconiaceae</taxon>
        <taxon>Periconia</taxon>
    </lineage>
</organism>
<dbReference type="Gene3D" id="2.40.350.20">
    <property type="match status" value="1"/>
</dbReference>
<proteinExistence type="predicted"/>
<accession>A0A2V1DA01</accession>
<evidence type="ECO:0000256" key="5">
    <source>
        <dbReference type="PROSITE-ProRule" id="PRU01243"/>
    </source>
</evidence>
<feature type="signal peptide" evidence="6">
    <location>
        <begin position="1"/>
        <end position="16"/>
    </location>
</feature>
<evidence type="ECO:0000256" key="2">
    <source>
        <dbReference type="ARBA" id="ARBA00022525"/>
    </source>
</evidence>
<protein>
    <recommendedName>
        <fullName evidence="7">AA1-like domain-containing protein</fullName>
    </recommendedName>
</protein>
<keyword evidence="4" id="KW-1015">Disulfide bond</keyword>
<comment type="subcellular location">
    <subcellularLocation>
        <location evidence="1">Secreted</location>
    </subcellularLocation>
</comment>
<dbReference type="InterPro" id="IPR032382">
    <property type="entry name" value="AltA1"/>
</dbReference>
<dbReference type="Proteomes" id="UP000244855">
    <property type="component" value="Unassembled WGS sequence"/>
</dbReference>
<evidence type="ECO:0000256" key="6">
    <source>
        <dbReference type="SAM" id="SignalP"/>
    </source>
</evidence>
<dbReference type="OrthoDB" id="3787696at2759"/>
<sequence length="143" mass="15191">MQFLTLATLFAATAIASPLAARSTELVSTSDAVIVRNSDESVASISFTLSLDSTGETTGCTTGADANPDVNDPKFYYCDKKEYFFRYNEQVGYARFKLALVHQTSAFGGLQGNMTIGCNGPLPKVCSQVGKAEATLCSDDSCT</sequence>
<feature type="domain" description="AA1-like" evidence="7">
    <location>
        <begin position="22"/>
        <end position="139"/>
    </location>
</feature>
<evidence type="ECO:0000256" key="3">
    <source>
        <dbReference type="ARBA" id="ARBA00022729"/>
    </source>
</evidence>
<evidence type="ECO:0000313" key="9">
    <source>
        <dbReference type="Proteomes" id="UP000244855"/>
    </source>
</evidence>
<comment type="caution">
    <text evidence="5">Lacks conserved residue(s) required for the propagation of feature annotation.</text>
</comment>
<name>A0A2V1DA01_9PLEO</name>
<dbReference type="AlphaFoldDB" id="A0A2V1DA01"/>
<dbReference type="PROSITE" id="PS51895">
    <property type="entry name" value="AA1"/>
    <property type="match status" value="1"/>
</dbReference>
<keyword evidence="9" id="KW-1185">Reference proteome</keyword>
<evidence type="ECO:0000256" key="4">
    <source>
        <dbReference type="ARBA" id="ARBA00023157"/>
    </source>
</evidence>
<dbReference type="EMBL" id="KZ805516">
    <property type="protein sequence ID" value="PVH94912.1"/>
    <property type="molecule type" value="Genomic_DNA"/>
</dbReference>
<evidence type="ECO:0000313" key="8">
    <source>
        <dbReference type="EMBL" id="PVH94912.1"/>
    </source>
</evidence>
<feature type="chain" id="PRO_5016166400" description="AA1-like domain-containing protein" evidence="6">
    <location>
        <begin position="17"/>
        <end position="143"/>
    </location>
</feature>
<keyword evidence="3 6" id="KW-0732">Signal</keyword>
<dbReference type="Pfam" id="PF16541">
    <property type="entry name" value="AltA1"/>
    <property type="match status" value="1"/>
</dbReference>
<evidence type="ECO:0000256" key="1">
    <source>
        <dbReference type="ARBA" id="ARBA00004613"/>
    </source>
</evidence>
<reference evidence="8 9" key="1">
    <citation type="journal article" date="2018" name="Sci. Rep.">
        <title>Comparative genomics provides insights into the lifestyle and reveals functional heterogeneity of dark septate endophytic fungi.</title>
        <authorList>
            <person name="Knapp D.G."/>
            <person name="Nemeth J.B."/>
            <person name="Barry K."/>
            <person name="Hainaut M."/>
            <person name="Henrissat B."/>
            <person name="Johnson J."/>
            <person name="Kuo A."/>
            <person name="Lim J.H.P."/>
            <person name="Lipzen A."/>
            <person name="Nolan M."/>
            <person name="Ohm R.A."/>
            <person name="Tamas L."/>
            <person name="Grigoriev I.V."/>
            <person name="Spatafora J.W."/>
            <person name="Nagy L.G."/>
            <person name="Kovacs G.M."/>
        </authorList>
    </citation>
    <scope>NUCLEOTIDE SEQUENCE [LARGE SCALE GENOMIC DNA]</scope>
    <source>
        <strain evidence="8 9">DSE2036</strain>
    </source>
</reference>
<evidence type="ECO:0000259" key="7">
    <source>
        <dbReference type="PROSITE" id="PS51895"/>
    </source>
</evidence>
<gene>
    <name evidence="8" type="ORF">DM02DRAFT_675863</name>
</gene>